<evidence type="ECO:0000313" key="1">
    <source>
        <dbReference type="EMBL" id="CAI8608370.1"/>
    </source>
</evidence>
<evidence type="ECO:0000313" key="2">
    <source>
        <dbReference type="Proteomes" id="UP001157006"/>
    </source>
</evidence>
<protein>
    <submittedName>
        <fullName evidence="1">Uncharacterized protein</fullName>
    </submittedName>
</protein>
<dbReference type="Proteomes" id="UP001157006">
    <property type="component" value="Chromosome 4"/>
</dbReference>
<keyword evidence="2" id="KW-1185">Reference proteome</keyword>
<sequence length="102" mass="11425">MQRLQQGSHVRAGSLGEYDPVPLSSQKLKFTGGNFSWTFLQVGNTTLGIIGNLQSMVEACINLFPSQISEFVDPILKLLQDDYVSEIQLRHSTSKNFAIYFI</sequence>
<gene>
    <name evidence="1" type="ORF">VFH_IV080920</name>
</gene>
<proteinExistence type="predicted"/>
<name>A0AAV1AH08_VICFA</name>
<dbReference type="AlphaFoldDB" id="A0AAV1AH08"/>
<organism evidence="1 2">
    <name type="scientific">Vicia faba</name>
    <name type="common">Broad bean</name>
    <name type="synonym">Faba vulgaris</name>
    <dbReference type="NCBI Taxonomy" id="3906"/>
    <lineage>
        <taxon>Eukaryota</taxon>
        <taxon>Viridiplantae</taxon>
        <taxon>Streptophyta</taxon>
        <taxon>Embryophyta</taxon>
        <taxon>Tracheophyta</taxon>
        <taxon>Spermatophyta</taxon>
        <taxon>Magnoliopsida</taxon>
        <taxon>eudicotyledons</taxon>
        <taxon>Gunneridae</taxon>
        <taxon>Pentapetalae</taxon>
        <taxon>rosids</taxon>
        <taxon>fabids</taxon>
        <taxon>Fabales</taxon>
        <taxon>Fabaceae</taxon>
        <taxon>Papilionoideae</taxon>
        <taxon>50 kb inversion clade</taxon>
        <taxon>NPAAA clade</taxon>
        <taxon>Hologalegina</taxon>
        <taxon>IRL clade</taxon>
        <taxon>Fabeae</taxon>
        <taxon>Vicia</taxon>
    </lineage>
</organism>
<reference evidence="1 2" key="1">
    <citation type="submission" date="2023-01" db="EMBL/GenBank/DDBJ databases">
        <authorList>
            <person name="Kreplak J."/>
        </authorList>
    </citation>
    <scope>NUCLEOTIDE SEQUENCE [LARGE SCALE GENOMIC DNA]</scope>
</reference>
<dbReference type="EMBL" id="OX451739">
    <property type="protein sequence ID" value="CAI8608370.1"/>
    <property type="molecule type" value="Genomic_DNA"/>
</dbReference>
<accession>A0AAV1AH08</accession>